<dbReference type="InterPro" id="IPR035907">
    <property type="entry name" value="Hppk_sf"/>
</dbReference>
<gene>
    <name evidence="9" type="primary">folK</name>
    <name evidence="9" type="ORF">ACFFLH_12455</name>
</gene>
<dbReference type="Gene3D" id="3.30.70.560">
    <property type="entry name" value="7,8-Dihydro-6-hydroxymethylpterin-pyrophosphokinase HPPK"/>
    <property type="match status" value="1"/>
</dbReference>
<keyword evidence="3 9" id="KW-0808">Transferase</keyword>
<name>A0ABV5ZD73_9GAMM</name>
<dbReference type="Pfam" id="PF01288">
    <property type="entry name" value="HPPK"/>
    <property type="match status" value="1"/>
</dbReference>
<evidence type="ECO:0000256" key="7">
    <source>
        <dbReference type="ARBA" id="ARBA00022909"/>
    </source>
</evidence>
<evidence type="ECO:0000256" key="3">
    <source>
        <dbReference type="ARBA" id="ARBA00022679"/>
    </source>
</evidence>
<evidence type="ECO:0000256" key="5">
    <source>
        <dbReference type="ARBA" id="ARBA00022777"/>
    </source>
</evidence>
<dbReference type="RefSeq" id="WP_051527897.1">
    <property type="nucleotide sequence ID" value="NZ_JBHLZN010000004.1"/>
</dbReference>
<sequence length="179" mass="19885">MVKVWLGLGSNQQADYHIAAGLQALQQVFGHLRVSPIYRCAAVGFSGPAFYNLVVELHTDWSLDSLAQWLRQLEYRYGRPAQAQKYSGRTLDIDILSYADYCGSYPLAGRQRVQLPREDLLQPFVLAPLAALAPEACAPGQAQSCQQLWQLHFPAGLAGLNYEEVRLDWQAPLAIPQAS</sequence>
<dbReference type="Proteomes" id="UP001589628">
    <property type="component" value="Unassembled WGS sequence"/>
</dbReference>
<dbReference type="PANTHER" id="PTHR43071:SF2">
    <property type="entry name" value="2-AMINO-4-HYDROXY-6-HYDROXYMETHYLDIHYDROPTERIDINE PYROPHOSPHOKINASE"/>
    <property type="match status" value="1"/>
</dbReference>
<dbReference type="EMBL" id="JBHLZN010000004">
    <property type="protein sequence ID" value="MFB9887223.1"/>
    <property type="molecule type" value="Genomic_DNA"/>
</dbReference>
<evidence type="ECO:0000256" key="1">
    <source>
        <dbReference type="ARBA" id="ARBA00005051"/>
    </source>
</evidence>
<dbReference type="EC" id="2.7.6.3" evidence="2"/>
<dbReference type="NCBIfam" id="TIGR01498">
    <property type="entry name" value="folK"/>
    <property type="match status" value="1"/>
</dbReference>
<keyword evidence="4" id="KW-0547">Nucleotide-binding</keyword>
<reference evidence="9 10" key="1">
    <citation type="submission" date="2024-09" db="EMBL/GenBank/DDBJ databases">
        <authorList>
            <person name="Sun Q."/>
            <person name="Mori K."/>
        </authorList>
    </citation>
    <scope>NUCLEOTIDE SEQUENCE [LARGE SCALE GENOMIC DNA]</scope>
    <source>
        <strain evidence="9 10">ATCC 51285</strain>
    </source>
</reference>
<keyword evidence="7" id="KW-0289">Folate biosynthesis</keyword>
<proteinExistence type="predicted"/>
<accession>A0ABV5ZD73</accession>
<keyword evidence="10" id="KW-1185">Reference proteome</keyword>
<dbReference type="InterPro" id="IPR000550">
    <property type="entry name" value="Hppk"/>
</dbReference>
<dbReference type="CDD" id="cd00483">
    <property type="entry name" value="HPPK"/>
    <property type="match status" value="1"/>
</dbReference>
<keyword evidence="6" id="KW-0067">ATP-binding</keyword>
<dbReference type="SUPFAM" id="SSF55083">
    <property type="entry name" value="6-hydroxymethyl-7,8-dihydropterin pyrophosphokinase, HPPK"/>
    <property type="match status" value="1"/>
</dbReference>
<organism evidence="9 10">
    <name type="scientific">Balneatrix alpica</name>
    <dbReference type="NCBI Taxonomy" id="75684"/>
    <lineage>
        <taxon>Bacteria</taxon>
        <taxon>Pseudomonadati</taxon>
        <taxon>Pseudomonadota</taxon>
        <taxon>Gammaproteobacteria</taxon>
        <taxon>Oceanospirillales</taxon>
        <taxon>Balneatrichaceae</taxon>
        <taxon>Balneatrix</taxon>
    </lineage>
</organism>
<evidence type="ECO:0000313" key="9">
    <source>
        <dbReference type="EMBL" id="MFB9887223.1"/>
    </source>
</evidence>
<protein>
    <recommendedName>
        <fullName evidence="2">2-amino-4-hydroxy-6-hydroxymethyldihydropteridine diphosphokinase</fullName>
        <ecNumber evidence="2">2.7.6.3</ecNumber>
    </recommendedName>
</protein>
<evidence type="ECO:0000256" key="4">
    <source>
        <dbReference type="ARBA" id="ARBA00022741"/>
    </source>
</evidence>
<dbReference type="PANTHER" id="PTHR43071">
    <property type="entry name" value="2-AMINO-4-HYDROXY-6-HYDROXYMETHYLDIHYDROPTERIDINE PYROPHOSPHOKINASE"/>
    <property type="match status" value="1"/>
</dbReference>
<dbReference type="GO" id="GO:0003848">
    <property type="term" value="F:2-amino-4-hydroxy-6-hydroxymethyldihydropteridine diphosphokinase activity"/>
    <property type="evidence" value="ECO:0007669"/>
    <property type="project" value="UniProtKB-EC"/>
</dbReference>
<evidence type="ECO:0000256" key="6">
    <source>
        <dbReference type="ARBA" id="ARBA00022840"/>
    </source>
</evidence>
<keyword evidence="5" id="KW-0418">Kinase</keyword>
<comment type="pathway">
    <text evidence="1">Cofactor biosynthesis; tetrahydrofolate biosynthesis; 2-amino-4-hydroxy-6-hydroxymethyl-7,8-dihydropteridine diphosphate from 7,8-dihydroneopterin triphosphate: step 4/4.</text>
</comment>
<evidence type="ECO:0000256" key="2">
    <source>
        <dbReference type="ARBA" id="ARBA00013253"/>
    </source>
</evidence>
<feature type="domain" description="7,8-dihydro-6-hydroxymethylpterin-pyrophosphokinase" evidence="8">
    <location>
        <begin position="6"/>
        <end position="134"/>
    </location>
</feature>
<evidence type="ECO:0000313" key="10">
    <source>
        <dbReference type="Proteomes" id="UP001589628"/>
    </source>
</evidence>
<evidence type="ECO:0000259" key="8">
    <source>
        <dbReference type="Pfam" id="PF01288"/>
    </source>
</evidence>
<comment type="caution">
    <text evidence="9">The sequence shown here is derived from an EMBL/GenBank/DDBJ whole genome shotgun (WGS) entry which is preliminary data.</text>
</comment>